<dbReference type="PRINTS" id="PR00039">
    <property type="entry name" value="HTHLYSR"/>
</dbReference>
<dbReference type="PROSITE" id="PS50931">
    <property type="entry name" value="HTH_LYSR"/>
    <property type="match status" value="1"/>
</dbReference>
<dbReference type="STRING" id="1121449.SAMN02745704_01772"/>
<evidence type="ECO:0000256" key="3">
    <source>
        <dbReference type="ARBA" id="ARBA00023125"/>
    </source>
</evidence>
<sequence length="298" mass="32670">MQIHLDTELLRTLVTVVECRSFTKAARQLCRTQAAVSGQVKRLEKQVEQRLFERDSRHVDLTEAGETLLAYAREVLALNDAAVDALRTGRSLGAVRLGLPDDYASFFLPRVLEHYSRQWPDVQVEVCCELSVDLMPKFLGGELDLALVTRQPRSRGGEVVRRERLVWASACGGRAHLADPLPLAMFPPGYCAFRDAALERLRRQRRPYRVVSVSRSLSGIRATVSAGLAVTVVSENTVSSDMEVLDSDSGLPDLPSIDITLHGGDAGAPAHVRGLAEAVHRILGDPAGWRGGEPTTEQ</sequence>
<feature type="domain" description="HTH lysR-type" evidence="5">
    <location>
        <begin position="5"/>
        <end position="62"/>
    </location>
</feature>
<dbReference type="SUPFAM" id="SSF53850">
    <property type="entry name" value="Periplasmic binding protein-like II"/>
    <property type="match status" value="1"/>
</dbReference>
<dbReference type="InterPro" id="IPR036388">
    <property type="entry name" value="WH-like_DNA-bd_sf"/>
</dbReference>
<evidence type="ECO:0000313" key="7">
    <source>
        <dbReference type="Proteomes" id="UP000190027"/>
    </source>
</evidence>
<keyword evidence="3 6" id="KW-0238">DNA-binding</keyword>
<dbReference type="AlphaFoldDB" id="A0A1T4X4D0"/>
<dbReference type="InterPro" id="IPR036390">
    <property type="entry name" value="WH_DNA-bd_sf"/>
</dbReference>
<name>A0A1T4X4D0_9BACT</name>
<dbReference type="PANTHER" id="PTHR30579:SF7">
    <property type="entry name" value="HTH-TYPE TRANSCRIPTIONAL REGULATOR LRHA-RELATED"/>
    <property type="match status" value="1"/>
</dbReference>
<evidence type="ECO:0000256" key="4">
    <source>
        <dbReference type="ARBA" id="ARBA00023163"/>
    </source>
</evidence>
<evidence type="ECO:0000256" key="1">
    <source>
        <dbReference type="ARBA" id="ARBA00009437"/>
    </source>
</evidence>
<dbReference type="Gene3D" id="3.40.190.10">
    <property type="entry name" value="Periplasmic binding protein-like II"/>
    <property type="match status" value="2"/>
</dbReference>
<organism evidence="6 7">
    <name type="scientific">Paucidesulfovibrio gracilis DSM 16080</name>
    <dbReference type="NCBI Taxonomy" id="1121449"/>
    <lineage>
        <taxon>Bacteria</taxon>
        <taxon>Pseudomonadati</taxon>
        <taxon>Thermodesulfobacteriota</taxon>
        <taxon>Desulfovibrionia</taxon>
        <taxon>Desulfovibrionales</taxon>
        <taxon>Desulfovibrionaceae</taxon>
        <taxon>Paucidesulfovibrio</taxon>
    </lineage>
</organism>
<dbReference type="PANTHER" id="PTHR30579">
    <property type="entry name" value="TRANSCRIPTIONAL REGULATOR"/>
    <property type="match status" value="1"/>
</dbReference>
<keyword evidence="2" id="KW-0805">Transcription regulation</keyword>
<dbReference type="InterPro" id="IPR000847">
    <property type="entry name" value="LysR_HTH_N"/>
</dbReference>
<comment type="similarity">
    <text evidence="1">Belongs to the LysR transcriptional regulatory family.</text>
</comment>
<keyword evidence="4" id="KW-0804">Transcription</keyword>
<proteinExistence type="inferred from homology"/>
<dbReference type="GO" id="GO:0003677">
    <property type="term" value="F:DNA binding"/>
    <property type="evidence" value="ECO:0007669"/>
    <property type="project" value="UniProtKB-KW"/>
</dbReference>
<keyword evidence="7" id="KW-1185">Reference proteome</keyword>
<dbReference type="GO" id="GO:0003700">
    <property type="term" value="F:DNA-binding transcription factor activity"/>
    <property type="evidence" value="ECO:0007669"/>
    <property type="project" value="InterPro"/>
</dbReference>
<dbReference type="Gene3D" id="1.10.10.10">
    <property type="entry name" value="Winged helix-like DNA-binding domain superfamily/Winged helix DNA-binding domain"/>
    <property type="match status" value="1"/>
</dbReference>
<gene>
    <name evidence="6" type="ORF">SAMN02745704_01772</name>
</gene>
<dbReference type="Pfam" id="PF03466">
    <property type="entry name" value="LysR_substrate"/>
    <property type="match status" value="1"/>
</dbReference>
<dbReference type="OrthoDB" id="464481at2"/>
<dbReference type="InterPro" id="IPR005119">
    <property type="entry name" value="LysR_subst-bd"/>
</dbReference>
<dbReference type="FunFam" id="1.10.10.10:FF:000001">
    <property type="entry name" value="LysR family transcriptional regulator"/>
    <property type="match status" value="1"/>
</dbReference>
<evidence type="ECO:0000256" key="2">
    <source>
        <dbReference type="ARBA" id="ARBA00023015"/>
    </source>
</evidence>
<dbReference type="RefSeq" id="WP_078717335.1">
    <property type="nucleotide sequence ID" value="NZ_FUYC01000007.1"/>
</dbReference>
<dbReference type="SUPFAM" id="SSF46785">
    <property type="entry name" value="Winged helix' DNA-binding domain"/>
    <property type="match status" value="1"/>
</dbReference>
<dbReference type="Proteomes" id="UP000190027">
    <property type="component" value="Unassembled WGS sequence"/>
</dbReference>
<evidence type="ECO:0000259" key="5">
    <source>
        <dbReference type="PROSITE" id="PS50931"/>
    </source>
</evidence>
<evidence type="ECO:0000313" key="6">
    <source>
        <dbReference type="EMBL" id="SKA84503.1"/>
    </source>
</evidence>
<dbReference type="EMBL" id="FUYC01000007">
    <property type="protein sequence ID" value="SKA84503.1"/>
    <property type="molecule type" value="Genomic_DNA"/>
</dbReference>
<accession>A0A1T4X4D0</accession>
<protein>
    <submittedName>
        <fullName evidence="6">DNA-binding transcriptional regulator, LysR family</fullName>
    </submittedName>
</protein>
<reference evidence="6 7" key="1">
    <citation type="submission" date="2017-02" db="EMBL/GenBank/DDBJ databases">
        <authorList>
            <person name="Peterson S.W."/>
        </authorList>
    </citation>
    <scope>NUCLEOTIDE SEQUENCE [LARGE SCALE GENOMIC DNA]</scope>
    <source>
        <strain evidence="6 7">DSM 16080</strain>
    </source>
</reference>
<dbReference type="Pfam" id="PF00126">
    <property type="entry name" value="HTH_1"/>
    <property type="match status" value="1"/>
</dbReference>
<dbReference type="InterPro" id="IPR050176">
    <property type="entry name" value="LTTR"/>
</dbReference>